<dbReference type="SMART" id="SM00862">
    <property type="entry name" value="Trans_reg_C"/>
    <property type="match status" value="1"/>
</dbReference>
<dbReference type="GO" id="GO:0003677">
    <property type="term" value="F:DNA binding"/>
    <property type="evidence" value="ECO:0007669"/>
    <property type="project" value="UniProtKB-UniRule"/>
</dbReference>
<dbReference type="InterPro" id="IPR016032">
    <property type="entry name" value="Sig_transdc_resp-reg_C-effctor"/>
</dbReference>
<evidence type="ECO:0000256" key="1">
    <source>
        <dbReference type="ARBA" id="ARBA00005820"/>
    </source>
</evidence>
<comment type="similarity">
    <text evidence="1">Belongs to the AfsR/DnrI/RedD regulatory family.</text>
</comment>
<feature type="DNA-binding region" description="OmpR/PhoB-type" evidence="5">
    <location>
        <begin position="1"/>
        <end position="89"/>
    </location>
</feature>
<dbReference type="Gene3D" id="3.40.50.1820">
    <property type="entry name" value="alpha/beta hydrolase"/>
    <property type="match status" value="1"/>
</dbReference>
<dbReference type="EMBL" id="FNET01000001">
    <property type="protein sequence ID" value="SDJ23046.1"/>
    <property type="molecule type" value="Genomic_DNA"/>
</dbReference>
<dbReference type="AlphaFoldDB" id="A0A1G8S1H7"/>
<dbReference type="Gene3D" id="1.25.40.10">
    <property type="entry name" value="Tetratricopeptide repeat domain"/>
    <property type="match status" value="1"/>
</dbReference>
<name>A0A1G8S1H7_9PSEU</name>
<evidence type="ECO:0000256" key="3">
    <source>
        <dbReference type="ARBA" id="ARBA00023125"/>
    </source>
</evidence>
<protein>
    <submittedName>
        <fullName evidence="7">DNA-binding transcriptional activator of the SARP family</fullName>
    </submittedName>
</protein>
<keyword evidence="4" id="KW-0804">Transcription</keyword>
<organism evidence="7 8">
    <name type="scientific">Lentzea albidocapillata subsp. violacea</name>
    <dbReference type="NCBI Taxonomy" id="128104"/>
    <lineage>
        <taxon>Bacteria</taxon>
        <taxon>Bacillati</taxon>
        <taxon>Actinomycetota</taxon>
        <taxon>Actinomycetes</taxon>
        <taxon>Pseudonocardiales</taxon>
        <taxon>Pseudonocardiaceae</taxon>
        <taxon>Lentzea</taxon>
    </lineage>
</organism>
<dbReference type="Pfam" id="PF03704">
    <property type="entry name" value="BTAD"/>
    <property type="match status" value="1"/>
</dbReference>
<feature type="domain" description="OmpR/PhoB-type" evidence="6">
    <location>
        <begin position="1"/>
        <end position="89"/>
    </location>
</feature>
<dbReference type="Pfam" id="PF00561">
    <property type="entry name" value="Abhydrolase_1"/>
    <property type="match status" value="1"/>
</dbReference>
<evidence type="ECO:0000259" key="6">
    <source>
        <dbReference type="PROSITE" id="PS51755"/>
    </source>
</evidence>
<dbReference type="GO" id="GO:0006355">
    <property type="term" value="P:regulation of DNA-templated transcription"/>
    <property type="evidence" value="ECO:0007669"/>
    <property type="project" value="InterPro"/>
</dbReference>
<dbReference type="InterPro" id="IPR001867">
    <property type="entry name" value="OmpR/PhoB-type_DNA-bd"/>
</dbReference>
<dbReference type="PRINTS" id="PR00111">
    <property type="entry name" value="ABHYDROLASE"/>
</dbReference>
<keyword evidence="2" id="KW-0805">Transcription regulation</keyword>
<dbReference type="CDD" id="cd15831">
    <property type="entry name" value="BTAD"/>
    <property type="match status" value="1"/>
</dbReference>
<dbReference type="SUPFAM" id="SSF46894">
    <property type="entry name" value="C-terminal effector domain of the bipartite response regulators"/>
    <property type="match status" value="1"/>
</dbReference>
<dbReference type="GO" id="GO:0003824">
    <property type="term" value="F:catalytic activity"/>
    <property type="evidence" value="ECO:0007669"/>
    <property type="project" value="UniProtKB-ARBA"/>
</dbReference>
<dbReference type="InterPro" id="IPR029058">
    <property type="entry name" value="AB_hydrolase_fold"/>
</dbReference>
<proteinExistence type="inferred from homology"/>
<accession>A0A1G8S1H7</accession>
<gene>
    <name evidence="7" type="ORF">SAMN04488074_101849</name>
</gene>
<dbReference type="InterPro" id="IPR005158">
    <property type="entry name" value="BTAD"/>
</dbReference>
<evidence type="ECO:0000256" key="4">
    <source>
        <dbReference type="ARBA" id="ARBA00023163"/>
    </source>
</evidence>
<dbReference type="Pfam" id="PF00486">
    <property type="entry name" value="Trans_reg_C"/>
    <property type="match status" value="1"/>
</dbReference>
<reference evidence="8" key="1">
    <citation type="submission" date="2016-10" db="EMBL/GenBank/DDBJ databases">
        <authorList>
            <person name="Varghese N."/>
            <person name="Submissions S."/>
        </authorList>
    </citation>
    <scope>NUCLEOTIDE SEQUENCE [LARGE SCALE GENOMIC DNA]</scope>
    <source>
        <strain evidence="8">DSM 44796</strain>
    </source>
</reference>
<dbReference type="InterPro" id="IPR036388">
    <property type="entry name" value="WH-like_DNA-bd_sf"/>
</dbReference>
<dbReference type="InterPro" id="IPR000073">
    <property type="entry name" value="AB_hydrolase_1"/>
</dbReference>
<sequence>MQVRILGPVDVVVDGVPRPVRGLRRRAVLALLALRAGEIVSTDRLADVVWARQRPPAPNTVQTHVSALRGLLGDRAAIEVRSPGYALEAATDVREARRLIESGLLAPDPATSAARLREALTLWRDRSLADVTELPELAQEAHRLDLLRLDAVEALTEARLALGEHARLVPELEALCREHPFREGLHRQLMLALYAVGRQADALAVFEGLRRSLDEQLGVGPGPALREAHAALLRHDTRLRPAAVRVEPNRFCTTGEGVRVAYNCAGSGPPLVVPAAWIATLEMGWQDPHLRTFYATLAARHRVIRYDGPDTGLSGPWHGELSLESEVEVLRTVVDALGLQRVALLGVSKGALVALAFAASYPQRVDRLVLYGGYLDGTRITTAQAREAFVALVRENWGMGSKLLAELLLPDEDAEARERFARLQRASAPAPVAARLLTGCYELRVTDIVDRVVAPALVLHRRDDQLVPYSLGRELATVLPDARFVPLAGRSHFPHMGDARAVLDAIGSFLDLPLDNRSPAALPG</sequence>
<dbReference type="InterPro" id="IPR011990">
    <property type="entry name" value="TPR-like_helical_dom_sf"/>
</dbReference>
<dbReference type="SMART" id="SM01043">
    <property type="entry name" value="BTAD"/>
    <property type="match status" value="1"/>
</dbReference>
<dbReference type="InterPro" id="IPR051677">
    <property type="entry name" value="AfsR-DnrI-RedD_regulator"/>
</dbReference>
<evidence type="ECO:0000313" key="7">
    <source>
        <dbReference type="EMBL" id="SDJ23046.1"/>
    </source>
</evidence>
<evidence type="ECO:0000256" key="2">
    <source>
        <dbReference type="ARBA" id="ARBA00023015"/>
    </source>
</evidence>
<dbReference type="PANTHER" id="PTHR35807:SF1">
    <property type="entry name" value="TRANSCRIPTIONAL REGULATOR REDD"/>
    <property type="match status" value="1"/>
</dbReference>
<dbReference type="SUPFAM" id="SSF53474">
    <property type="entry name" value="alpha/beta-Hydrolases"/>
    <property type="match status" value="1"/>
</dbReference>
<dbReference type="Proteomes" id="UP000199682">
    <property type="component" value="Unassembled WGS sequence"/>
</dbReference>
<evidence type="ECO:0000313" key="8">
    <source>
        <dbReference type="Proteomes" id="UP000199682"/>
    </source>
</evidence>
<evidence type="ECO:0000256" key="5">
    <source>
        <dbReference type="PROSITE-ProRule" id="PRU01091"/>
    </source>
</evidence>
<dbReference type="PROSITE" id="PS51755">
    <property type="entry name" value="OMPR_PHOB"/>
    <property type="match status" value="1"/>
</dbReference>
<dbReference type="GO" id="GO:0000160">
    <property type="term" value="P:phosphorelay signal transduction system"/>
    <property type="evidence" value="ECO:0007669"/>
    <property type="project" value="InterPro"/>
</dbReference>
<dbReference type="Gene3D" id="1.10.10.10">
    <property type="entry name" value="Winged helix-like DNA-binding domain superfamily/Winged helix DNA-binding domain"/>
    <property type="match status" value="1"/>
</dbReference>
<dbReference type="SUPFAM" id="SSF48452">
    <property type="entry name" value="TPR-like"/>
    <property type="match status" value="1"/>
</dbReference>
<keyword evidence="3 5" id="KW-0238">DNA-binding</keyword>
<dbReference type="RefSeq" id="WP_090004248.1">
    <property type="nucleotide sequence ID" value="NZ_FNET01000001.1"/>
</dbReference>
<dbReference type="PANTHER" id="PTHR35807">
    <property type="entry name" value="TRANSCRIPTIONAL REGULATOR REDD-RELATED"/>
    <property type="match status" value="1"/>
</dbReference>